<keyword evidence="2" id="KW-0808">Transferase</keyword>
<keyword evidence="1" id="KW-0489">Methyltransferase</keyword>
<dbReference type="Pfam" id="PF00145">
    <property type="entry name" value="DNA_methylase"/>
    <property type="match status" value="1"/>
</dbReference>
<sequence>MGVIIPKKVIKYIDLCSGIGGFRIAINNISDICDAKCVLSCDIKQSAIDTYNLNFNEQNEKINIYDLKAEEIESFDLLCAGFCCQPFSSAGNKKGFSDERGGIIFKIIELCKYHRPNYVFLENVYNLITIKNGECIDRIVKLFEDLGYYVNYKKLNSKDFGLPQDRQRVYIICCLEKKVFFDNIKQFPSIKLNEIIDYNDKNSKIDKSFTDKLLELNKTRPIYGCKIGDKRGGSSNIHSWDINYSGKISEQQKELMNQILLERRKKHWADIKNIDWMDGMPLTKSEIETFNNSENLQQMLDNLVELKYLRLEKCKHLVNGSREYKEDSEEGYNICKGKLSFPISKILDPEGICPTLTATDSNKLALLIENNTIRQINKKEIKKICGFPDTFQIPNNVNYFDLFGNMATPPVLEEIFRIMLA</sequence>
<accession>A0A6C0AHG2</accession>
<dbReference type="NCBIfam" id="TIGR00675">
    <property type="entry name" value="dcm"/>
    <property type="match status" value="1"/>
</dbReference>
<dbReference type="Gene3D" id="3.90.120.10">
    <property type="entry name" value="DNA Methylase, subunit A, domain 2"/>
    <property type="match status" value="1"/>
</dbReference>
<dbReference type="InterPro" id="IPR001525">
    <property type="entry name" value="C5_MeTfrase"/>
</dbReference>
<dbReference type="Gene3D" id="3.40.50.150">
    <property type="entry name" value="Vaccinia Virus protein VP39"/>
    <property type="match status" value="1"/>
</dbReference>
<organism evidence="4">
    <name type="scientific">viral metagenome</name>
    <dbReference type="NCBI Taxonomy" id="1070528"/>
    <lineage>
        <taxon>unclassified sequences</taxon>
        <taxon>metagenomes</taxon>
        <taxon>organismal metagenomes</taxon>
    </lineage>
</organism>
<dbReference type="PANTHER" id="PTHR46098">
    <property type="entry name" value="TRNA (CYTOSINE(38)-C(5))-METHYLTRANSFERASE"/>
    <property type="match status" value="1"/>
</dbReference>
<dbReference type="InterPro" id="IPR029063">
    <property type="entry name" value="SAM-dependent_MTases_sf"/>
</dbReference>
<dbReference type="EMBL" id="MN740604">
    <property type="protein sequence ID" value="QHS78805.1"/>
    <property type="molecule type" value="Genomic_DNA"/>
</dbReference>
<dbReference type="SUPFAM" id="SSF53335">
    <property type="entry name" value="S-adenosyl-L-methionine-dependent methyltransferases"/>
    <property type="match status" value="1"/>
</dbReference>
<evidence type="ECO:0008006" key="5">
    <source>
        <dbReference type="Google" id="ProtNLM"/>
    </source>
</evidence>
<dbReference type="GO" id="GO:0008168">
    <property type="term" value="F:methyltransferase activity"/>
    <property type="evidence" value="ECO:0007669"/>
    <property type="project" value="UniProtKB-KW"/>
</dbReference>
<dbReference type="PANTHER" id="PTHR46098:SF1">
    <property type="entry name" value="TRNA (CYTOSINE(38)-C(5))-METHYLTRANSFERASE"/>
    <property type="match status" value="1"/>
</dbReference>
<name>A0A6C0AHG2_9ZZZZ</name>
<dbReference type="InterPro" id="IPR050750">
    <property type="entry name" value="C5-MTase"/>
</dbReference>
<dbReference type="AlphaFoldDB" id="A0A6C0AHG2"/>
<evidence type="ECO:0000256" key="3">
    <source>
        <dbReference type="ARBA" id="ARBA00022691"/>
    </source>
</evidence>
<evidence type="ECO:0000313" key="4">
    <source>
        <dbReference type="EMBL" id="QHS78805.1"/>
    </source>
</evidence>
<proteinExistence type="predicted"/>
<reference evidence="4" key="1">
    <citation type="journal article" date="2020" name="Nature">
        <title>Giant virus diversity and host interactions through global metagenomics.</title>
        <authorList>
            <person name="Schulz F."/>
            <person name="Roux S."/>
            <person name="Paez-Espino D."/>
            <person name="Jungbluth S."/>
            <person name="Walsh D.A."/>
            <person name="Denef V.J."/>
            <person name="McMahon K.D."/>
            <person name="Konstantinidis K.T."/>
            <person name="Eloe-Fadrosh E.A."/>
            <person name="Kyrpides N.C."/>
            <person name="Woyke T."/>
        </authorList>
    </citation>
    <scope>NUCLEOTIDE SEQUENCE</scope>
    <source>
        <strain evidence="4">GVMAG-S-1024976-23</strain>
    </source>
</reference>
<evidence type="ECO:0000256" key="1">
    <source>
        <dbReference type="ARBA" id="ARBA00022603"/>
    </source>
</evidence>
<protein>
    <recommendedName>
        <fullName evidence="5">DNA (cytosine-5-)-methyltransferase</fullName>
    </recommendedName>
</protein>
<dbReference type="PRINTS" id="PR00105">
    <property type="entry name" value="C5METTRFRASE"/>
</dbReference>
<dbReference type="GO" id="GO:0032259">
    <property type="term" value="P:methylation"/>
    <property type="evidence" value="ECO:0007669"/>
    <property type="project" value="UniProtKB-KW"/>
</dbReference>
<dbReference type="PROSITE" id="PS51679">
    <property type="entry name" value="SAM_MT_C5"/>
    <property type="match status" value="1"/>
</dbReference>
<keyword evidence="3" id="KW-0949">S-adenosyl-L-methionine</keyword>
<evidence type="ECO:0000256" key="2">
    <source>
        <dbReference type="ARBA" id="ARBA00022679"/>
    </source>
</evidence>